<proteinExistence type="predicted"/>
<protein>
    <submittedName>
        <fullName evidence="3">Uncharacterized protein</fullName>
    </submittedName>
</protein>
<organism evidence="2 3">
    <name type="scientific">Caenorhabditis tropicalis</name>
    <dbReference type="NCBI Taxonomy" id="1561998"/>
    <lineage>
        <taxon>Eukaryota</taxon>
        <taxon>Metazoa</taxon>
        <taxon>Ecdysozoa</taxon>
        <taxon>Nematoda</taxon>
        <taxon>Chromadorea</taxon>
        <taxon>Rhabditida</taxon>
        <taxon>Rhabditina</taxon>
        <taxon>Rhabditomorpha</taxon>
        <taxon>Rhabditoidea</taxon>
        <taxon>Rhabditidae</taxon>
        <taxon>Peloderinae</taxon>
        <taxon>Caenorhabditis</taxon>
    </lineage>
</organism>
<accession>A0A1I7U5A0</accession>
<keyword evidence="1" id="KW-0175">Coiled coil</keyword>
<dbReference type="Proteomes" id="UP000095282">
    <property type="component" value="Unplaced"/>
</dbReference>
<sequence>MNENEKPENILSEFEKLRLETNGMHSILGKMPSTSSAGLVSNGMLEEMKNEQMKFNKEVLETLQLMRQEIKDNQEKMKEEQKESEKRVMGSLQLMRQEIKENQKELKEEQEELMEELKQETMNSLRSLMTEMKTMKAEQTKVQKNRIKRILKRKFPKQGAQLLRTKEWTKKRSGPVFGTTGLWRMFWREQKRFGSSKLLPGTIG</sequence>
<name>A0A1I7U5A0_9PELO</name>
<evidence type="ECO:0000313" key="2">
    <source>
        <dbReference type="Proteomes" id="UP000095282"/>
    </source>
</evidence>
<dbReference type="AlphaFoldDB" id="A0A1I7U5A0"/>
<keyword evidence="2" id="KW-1185">Reference proteome</keyword>
<evidence type="ECO:0000256" key="1">
    <source>
        <dbReference type="SAM" id="Coils"/>
    </source>
</evidence>
<dbReference type="WBParaSite" id="Csp11.Scaffold629.g14996.t1">
    <property type="protein sequence ID" value="Csp11.Scaffold629.g14996.t1"/>
    <property type="gene ID" value="Csp11.Scaffold629.g14996"/>
</dbReference>
<feature type="coiled-coil region" evidence="1">
    <location>
        <begin position="56"/>
        <end position="138"/>
    </location>
</feature>
<reference evidence="3" key="1">
    <citation type="submission" date="2016-11" db="UniProtKB">
        <authorList>
            <consortium name="WormBaseParasite"/>
        </authorList>
    </citation>
    <scope>IDENTIFICATION</scope>
</reference>
<evidence type="ECO:0000313" key="3">
    <source>
        <dbReference type="WBParaSite" id="Csp11.Scaffold629.g14996.t1"/>
    </source>
</evidence>